<feature type="region of interest" description="Disordered" evidence="1">
    <location>
        <begin position="1"/>
        <end position="23"/>
    </location>
</feature>
<evidence type="ECO:0000313" key="2">
    <source>
        <dbReference type="EMBL" id="KKL54680.1"/>
    </source>
</evidence>
<proteinExistence type="predicted"/>
<protein>
    <submittedName>
        <fullName evidence="2">Uncharacterized protein</fullName>
    </submittedName>
</protein>
<reference evidence="2" key="1">
    <citation type="journal article" date="2015" name="Nature">
        <title>Complex archaea that bridge the gap between prokaryotes and eukaryotes.</title>
        <authorList>
            <person name="Spang A."/>
            <person name="Saw J.H."/>
            <person name="Jorgensen S.L."/>
            <person name="Zaremba-Niedzwiedzka K."/>
            <person name="Martijn J."/>
            <person name="Lind A.E."/>
            <person name="van Eijk R."/>
            <person name="Schleper C."/>
            <person name="Guy L."/>
            <person name="Ettema T.J."/>
        </authorList>
    </citation>
    <scope>NUCLEOTIDE SEQUENCE</scope>
</reference>
<feature type="non-terminal residue" evidence="2">
    <location>
        <position position="23"/>
    </location>
</feature>
<feature type="compositionally biased region" description="Basic residues" evidence="1">
    <location>
        <begin position="1"/>
        <end position="10"/>
    </location>
</feature>
<evidence type="ECO:0000256" key="1">
    <source>
        <dbReference type="SAM" id="MobiDB-lite"/>
    </source>
</evidence>
<gene>
    <name evidence="2" type="ORF">LCGC14_2262960</name>
</gene>
<dbReference type="AlphaFoldDB" id="A0A0F9FBI1"/>
<comment type="caution">
    <text evidence="2">The sequence shown here is derived from an EMBL/GenBank/DDBJ whole genome shotgun (WGS) entry which is preliminary data.</text>
</comment>
<dbReference type="EMBL" id="LAZR01031115">
    <property type="protein sequence ID" value="KKL54680.1"/>
    <property type="molecule type" value="Genomic_DNA"/>
</dbReference>
<name>A0A0F9FBI1_9ZZZZ</name>
<feature type="compositionally biased region" description="Basic and acidic residues" evidence="1">
    <location>
        <begin position="13"/>
        <end position="23"/>
    </location>
</feature>
<accession>A0A0F9FBI1</accession>
<organism evidence="2">
    <name type="scientific">marine sediment metagenome</name>
    <dbReference type="NCBI Taxonomy" id="412755"/>
    <lineage>
        <taxon>unclassified sequences</taxon>
        <taxon>metagenomes</taxon>
        <taxon>ecological metagenomes</taxon>
    </lineage>
</organism>
<sequence length="23" mass="2678">MKKPRIKRLPGPKAEKLMALDKE</sequence>